<feature type="transmembrane region" description="Helical" evidence="7">
    <location>
        <begin position="50"/>
        <end position="72"/>
    </location>
</feature>
<dbReference type="PANTHER" id="PTHR10332:SF80">
    <property type="entry name" value="EQUILIBRATIVE NUCLEOSIDE TRANSPORTER 2, ISOFORM A"/>
    <property type="match status" value="1"/>
</dbReference>
<dbReference type="OrthoDB" id="1856718at2759"/>
<proteinExistence type="inferred from homology"/>
<dbReference type="InParanoid" id="A0A3P7EHU7"/>
<comment type="subcellular location">
    <subcellularLocation>
        <location evidence="1">Membrane</location>
        <topology evidence="1">Multi-pass membrane protein</topology>
    </subcellularLocation>
</comment>
<feature type="transmembrane region" description="Helical" evidence="7">
    <location>
        <begin position="20"/>
        <end position="43"/>
    </location>
</feature>
<reference evidence="8 9" key="1">
    <citation type="submission" date="2018-11" db="EMBL/GenBank/DDBJ databases">
        <authorList>
            <consortium name="Pathogen Informatics"/>
        </authorList>
    </citation>
    <scope>NUCLEOTIDE SEQUENCE [LARGE SCALE GENOMIC DNA]</scope>
</reference>
<protein>
    <submittedName>
        <fullName evidence="8">Uncharacterized protein</fullName>
    </submittedName>
</protein>
<name>A0A3P7EHU7_WUCBA</name>
<organism evidence="8 9">
    <name type="scientific">Wuchereria bancrofti</name>
    <dbReference type="NCBI Taxonomy" id="6293"/>
    <lineage>
        <taxon>Eukaryota</taxon>
        <taxon>Metazoa</taxon>
        <taxon>Ecdysozoa</taxon>
        <taxon>Nematoda</taxon>
        <taxon>Chromadorea</taxon>
        <taxon>Rhabditida</taxon>
        <taxon>Spirurina</taxon>
        <taxon>Spiruromorpha</taxon>
        <taxon>Filarioidea</taxon>
        <taxon>Onchocercidae</taxon>
        <taxon>Wuchereria</taxon>
    </lineage>
</organism>
<accession>A0A3P7EHU7</accession>
<evidence type="ECO:0000313" key="9">
    <source>
        <dbReference type="Proteomes" id="UP000270924"/>
    </source>
</evidence>
<sequence length="156" mass="17856">MYQNSLYGLVAVFPPRYTNAILLGSNICGTFVSVVNIITLIATNDIKTAAFFYFFISLLAVLTCFGSLFVLVKLNFYQYYMQKAIEKVEKKNFNGILVESKQNININETGLKTNNCEVSKHTNISNSGGIDLLTINFWMKLYLYYDVFKKVILFYN</sequence>
<keyword evidence="6 7" id="KW-0472">Membrane</keyword>
<evidence type="ECO:0000256" key="4">
    <source>
        <dbReference type="ARBA" id="ARBA00022692"/>
    </source>
</evidence>
<keyword evidence="9" id="KW-1185">Reference proteome</keyword>
<evidence type="ECO:0000256" key="3">
    <source>
        <dbReference type="ARBA" id="ARBA00022448"/>
    </source>
</evidence>
<dbReference type="Proteomes" id="UP000270924">
    <property type="component" value="Unassembled WGS sequence"/>
</dbReference>
<dbReference type="InterPro" id="IPR002259">
    <property type="entry name" value="Eqnu_transpt"/>
</dbReference>
<keyword evidence="4 7" id="KW-0812">Transmembrane</keyword>
<gene>
    <name evidence="8" type="ORF">WBA_LOCUS9087</name>
</gene>
<dbReference type="GO" id="GO:0005886">
    <property type="term" value="C:plasma membrane"/>
    <property type="evidence" value="ECO:0007669"/>
    <property type="project" value="TreeGrafter"/>
</dbReference>
<dbReference type="PANTHER" id="PTHR10332">
    <property type="entry name" value="EQUILIBRATIVE NUCLEOSIDE TRANSPORTER"/>
    <property type="match status" value="1"/>
</dbReference>
<evidence type="ECO:0000256" key="7">
    <source>
        <dbReference type="SAM" id="Phobius"/>
    </source>
</evidence>
<dbReference type="Pfam" id="PF01733">
    <property type="entry name" value="Nucleoside_tran"/>
    <property type="match status" value="1"/>
</dbReference>
<dbReference type="AlphaFoldDB" id="A0A3P7EHU7"/>
<evidence type="ECO:0000256" key="5">
    <source>
        <dbReference type="ARBA" id="ARBA00022989"/>
    </source>
</evidence>
<keyword evidence="5 7" id="KW-1133">Transmembrane helix</keyword>
<dbReference type="EMBL" id="UYWW01008427">
    <property type="protein sequence ID" value="VDM15759.1"/>
    <property type="molecule type" value="Genomic_DNA"/>
</dbReference>
<evidence type="ECO:0000256" key="2">
    <source>
        <dbReference type="ARBA" id="ARBA00007965"/>
    </source>
</evidence>
<evidence type="ECO:0000256" key="1">
    <source>
        <dbReference type="ARBA" id="ARBA00004141"/>
    </source>
</evidence>
<keyword evidence="3" id="KW-0813">Transport</keyword>
<evidence type="ECO:0000256" key="6">
    <source>
        <dbReference type="ARBA" id="ARBA00023136"/>
    </source>
</evidence>
<dbReference type="GO" id="GO:0005337">
    <property type="term" value="F:nucleoside transmembrane transporter activity"/>
    <property type="evidence" value="ECO:0007669"/>
    <property type="project" value="InterPro"/>
</dbReference>
<evidence type="ECO:0000313" key="8">
    <source>
        <dbReference type="EMBL" id="VDM15759.1"/>
    </source>
</evidence>
<comment type="similarity">
    <text evidence="2">Belongs to the SLC29A/ENT transporter (TC 2.A.57) family.</text>
</comment>